<protein>
    <submittedName>
        <fullName evidence="1">Uncharacterized protein</fullName>
    </submittedName>
</protein>
<reference evidence="1 2" key="1">
    <citation type="submission" date="2014-04" db="EMBL/GenBank/DDBJ databases">
        <authorList>
            <consortium name="DOE Joint Genome Institute"/>
            <person name="Kuo A."/>
            <person name="Kohler A."/>
            <person name="Costa M.D."/>
            <person name="Nagy L.G."/>
            <person name="Floudas D."/>
            <person name="Copeland A."/>
            <person name="Barry K.W."/>
            <person name="Cichocki N."/>
            <person name="Veneault-Fourrey C."/>
            <person name="LaButti K."/>
            <person name="Lindquist E.A."/>
            <person name="Lipzen A."/>
            <person name="Lundell T."/>
            <person name="Morin E."/>
            <person name="Murat C."/>
            <person name="Sun H."/>
            <person name="Tunlid A."/>
            <person name="Henrissat B."/>
            <person name="Grigoriev I.V."/>
            <person name="Hibbett D.S."/>
            <person name="Martin F."/>
            <person name="Nordberg H.P."/>
            <person name="Cantor M.N."/>
            <person name="Hua S.X."/>
        </authorList>
    </citation>
    <scope>NUCLEOTIDE SEQUENCE [LARGE SCALE GENOMIC DNA]</scope>
    <source>
        <strain evidence="1 2">441</strain>
    </source>
</reference>
<dbReference type="Proteomes" id="UP000054018">
    <property type="component" value="Unassembled WGS sequence"/>
</dbReference>
<proteinExistence type="predicted"/>
<keyword evidence="2" id="KW-1185">Reference proteome</keyword>
<accession>A0A0C9YRG9</accession>
<dbReference type="AlphaFoldDB" id="A0A0C9YRG9"/>
<dbReference type="EMBL" id="KN833858">
    <property type="protein sequence ID" value="KIK16429.1"/>
    <property type="molecule type" value="Genomic_DNA"/>
</dbReference>
<gene>
    <name evidence="1" type="ORF">PISMIDRAFT_38967</name>
</gene>
<name>A0A0C9YRG9_9AGAM</name>
<dbReference type="HOGENOM" id="CLU_160158_0_0_1"/>
<evidence type="ECO:0000313" key="2">
    <source>
        <dbReference type="Proteomes" id="UP000054018"/>
    </source>
</evidence>
<reference evidence="2" key="2">
    <citation type="submission" date="2015-01" db="EMBL/GenBank/DDBJ databases">
        <title>Evolutionary Origins and Diversification of the Mycorrhizal Mutualists.</title>
        <authorList>
            <consortium name="DOE Joint Genome Institute"/>
            <consortium name="Mycorrhizal Genomics Consortium"/>
            <person name="Kohler A."/>
            <person name="Kuo A."/>
            <person name="Nagy L.G."/>
            <person name="Floudas D."/>
            <person name="Copeland A."/>
            <person name="Barry K.W."/>
            <person name="Cichocki N."/>
            <person name="Veneault-Fourrey C."/>
            <person name="LaButti K."/>
            <person name="Lindquist E.A."/>
            <person name="Lipzen A."/>
            <person name="Lundell T."/>
            <person name="Morin E."/>
            <person name="Murat C."/>
            <person name="Riley R."/>
            <person name="Ohm R."/>
            <person name="Sun H."/>
            <person name="Tunlid A."/>
            <person name="Henrissat B."/>
            <person name="Grigoriev I.V."/>
            <person name="Hibbett D.S."/>
            <person name="Martin F."/>
        </authorList>
    </citation>
    <scope>NUCLEOTIDE SEQUENCE [LARGE SCALE GENOMIC DNA]</scope>
    <source>
        <strain evidence="2">441</strain>
    </source>
</reference>
<feature type="non-terminal residue" evidence="1">
    <location>
        <position position="1"/>
    </location>
</feature>
<organism evidence="1 2">
    <name type="scientific">Pisolithus microcarpus 441</name>
    <dbReference type="NCBI Taxonomy" id="765257"/>
    <lineage>
        <taxon>Eukaryota</taxon>
        <taxon>Fungi</taxon>
        <taxon>Dikarya</taxon>
        <taxon>Basidiomycota</taxon>
        <taxon>Agaricomycotina</taxon>
        <taxon>Agaricomycetes</taxon>
        <taxon>Agaricomycetidae</taxon>
        <taxon>Boletales</taxon>
        <taxon>Sclerodermatineae</taxon>
        <taxon>Pisolithaceae</taxon>
        <taxon>Pisolithus</taxon>
    </lineage>
</organism>
<dbReference type="OrthoDB" id="2679253at2759"/>
<sequence>SNNHPPNFKTEFHPCSKCLTHYQSFGEFSQQQPASMALDSEPWCPFTSECNYIVAMITVEAGLSAVQVDSLLRLIHHIGQGTASI</sequence>
<feature type="non-terminal residue" evidence="1">
    <location>
        <position position="85"/>
    </location>
</feature>
<evidence type="ECO:0000313" key="1">
    <source>
        <dbReference type="EMBL" id="KIK16429.1"/>
    </source>
</evidence>